<protein>
    <recommendedName>
        <fullName evidence="3">DUF1642 domain-containing protein</fullName>
    </recommendedName>
</protein>
<accession>A0ABQ1PXI0</accession>
<dbReference type="Proteomes" id="UP000630615">
    <property type="component" value="Unassembled WGS sequence"/>
</dbReference>
<evidence type="ECO:0000313" key="1">
    <source>
        <dbReference type="EMBL" id="GGD06182.1"/>
    </source>
</evidence>
<evidence type="ECO:0000313" key="2">
    <source>
        <dbReference type="Proteomes" id="UP000630615"/>
    </source>
</evidence>
<gene>
    <name evidence="1" type="ORF">GCM10011573_39490</name>
</gene>
<dbReference type="RefSeq" id="WP_088270642.1">
    <property type="nucleotide sequence ID" value="NZ_BMKI01000037.1"/>
</dbReference>
<comment type="caution">
    <text evidence="1">The sequence shown here is derived from an EMBL/GenBank/DDBJ whole genome shotgun (WGS) entry which is preliminary data.</text>
</comment>
<sequence length="201" mass="23045">MTEKINIAKLKETAEQLQNIKNGIGTNDNKVKMDAFVALNNLNKVIGRLELACENTPPFAVGEYYFDKDVNRIVKIEHHETSYTEIKYLSDGKLQNSVLYNLADYFDKWIQATAEQIATFKRAEQFAKKGRKLDEFEIYDEVYDELHGVGKVIATDTAGEVTVRYTYSIGTKEYRYGKGVYDQLELIQTAEELQEVENSES</sequence>
<reference evidence="2" key="1">
    <citation type="journal article" date="2019" name="Int. J. Syst. Evol. Microbiol.">
        <title>The Global Catalogue of Microorganisms (GCM) 10K type strain sequencing project: providing services to taxonomists for standard genome sequencing and annotation.</title>
        <authorList>
            <consortium name="The Broad Institute Genomics Platform"/>
            <consortium name="The Broad Institute Genome Sequencing Center for Infectious Disease"/>
            <person name="Wu L."/>
            <person name="Ma J."/>
        </authorList>
    </citation>
    <scope>NUCLEOTIDE SEQUENCE [LARGE SCALE GENOMIC DNA]</scope>
    <source>
        <strain evidence="2">CGMCC 1.15942</strain>
    </source>
</reference>
<dbReference type="EMBL" id="BMKI01000037">
    <property type="protein sequence ID" value="GGD06182.1"/>
    <property type="molecule type" value="Genomic_DNA"/>
</dbReference>
<organism evidence="1 2">
    <name type="scientific">Enterococcus wangshanyuanii</name>
    <dbReference type="NCBI Taxonomy" id="2005703"/>
    <lineage>
        <taxon>Bacteria</taxon>
        <taxon>Bacillati</taxon>
        <taxon>Bacillota</taxon>
        <taxon>Bacilli</taxon>
        <taxon>Lactobacillales</taxon>
        <taxon>Enterococcaceae</taxon>
        <taxon>Enterococcus</taxon>
    </lineage>
</organism>
<evidence type="ECO:0008006" key="3">
    <source>
        <dbReference type="Google" id="ProtNLM"/>
    </source>
</evidence>
<proteinExistence type="predicted"/>
<name>A0ABQ1PXI0_9ENTE</name>
<keyword evidence="2" id="KW-1185">Reference proteome</keyword>